<dbReference type="PANTHER" id="PTHR28520:SF2">
    <property type="entry name" value="MITOTIC-SPINDLE ORGANIZING PROTEIN 1"/>
    <property type="match status" value="1"/>
</dbReference>
<dbReference type="GeneID" id="27682362"/>
<keyword evidence="10" id="KW-1185">Reference proteome</keyword>
<evidence type="ECO:0000313" key="9">
    <source>
        <dbReference type="EMBL" id="KGO51132.1"/>
    </source>
</evidence>
<comment type="caution">
    <text evidence="9">The sequence shown here is derived from an EMBL/GenBank/DDBJ whole genome shotgun (WGS) entry which is preliminary data.</text>
</comment>
<dbReference type="GO" id="GO:0005819">
    <property type="term" value="C:spindle"/>
    <property type="evidence" value="ECO:0007669"/>
    <property type="project" value="TreeGrafter"/>
</dbReference>
<comment type="similarity">
    <text evidence="3">Belongs to the MOZART1 family.</text>
</comment>
<accession>A0A0A2ICJ1</accession>
<proteinExistence type="inferred from homology"/>
<dbReference type="GO" id="GO:0031021">
    <property type="term" value="C:interphase microtubule organizing center"/>
    <property type="evidence" value="ECO:0007669"/>
    <property type="project" value="TreeGrafter"/>
</dbReference>
<evidence type="ECO:0000256" key="6">
    <source>
        <dbReference type="ARBA" id="ARBA00022490"/>
    </source>
</evidence>
<dbReference type="Pfam" id="PF12554">
    <property type="entry name" value="MOZART1"/>
    <property type="match status" value="1"/>
</dbReference>
<keyword evidence="6" id="KW-0963">Cytoplasm</keyword>
<keyword evidence="7" id="KW-0206">Cytoskeleton</keyword>
<evidence type="ECO:0000256" key="2">
    <source>
        <dbReference type="ARBA" id="ARBA00004317"/>
    </source>
</evidence>
<sequence length="79" mass="8616">MPPKSQDQADDKRQAAREVIDILQEISDLLNTNLDRTELSLCVSLIENGVNPDALATVIKDLRKETGSSKRVGNAPAVE</sequence>
<protein>
    <recommendedName>
        <fullName evidence="5">Mitotic-spindle organizing protein 1</fullName>
    </recommendedName>
    <alternativeName>
        <fullName evidence="8">Mitotic-spindle organizing protein associated with a ring of gamma-tubulin 1</fullName>
    </alternativeName>
</protein>
<dbReference type="GO" id="GO:0051415">
    <property type="term" value="P:microtubule nucleation by interphase microtubule organizing center"/>
    <property type="evidence" value="ECO:0007669"/>
    <property type="project" value="TreeGrafter"/>
</dbReference>
<dbReference type="PANTHER" id="PTHR28520">
    <property type="entry name" value="MITOTIC-SPINDLE ORGANIZING PROTEIN 1"/>
    <property type="match status" value="1"/>
</dbReference>
<dbReference type="InterPro" id="IPR022214">
    <property type="entry name" value="MZT1"/>
</dbReference>
<evidence type="ECO:0000256" key="5">
    <source>
        <dbReference type="ARBA" id="ARBA00016992"/>
    </source>
</evidence>
<dbReference type="GO" id="GO:0033566">
    <property type="term" value="P:gamma-tubulin complex localization"/>
    <property type="evidence" value="ECO:0007669"/>
    <property type="project" value="InterPro"/>
</dbReference>
<dbReference type="VEuPathDB" id="FungiDB:PEXP_085760"/>
<dbReference type="GO" id="GO:0090307">
    <property type="term" value="P:mitotic spindle assembly"/>
    <property type="evidence" value="ECO:0007669"/>
    <property type="project" value="TreeGrafter"/>
</dbReference>
<evidence type="ECO:0000313" key="10">
    <source>
        <dbReference type="Proteomes" id="UP000030143"/>
    </source>
</evidence>
<dbReference type="OrthoDB" id="48571at2759"/>
<dbReference type="STRING" id="27334.A0A0A2ICJ1"/>
<gene>
    <name evidence="9" type="ORF">PEX2_096720</name>
</gene>
<evidence type="ECO:0000256" key="4">
    <source>
        <dbReference type="ARBA" id="ARBA00011378"/>
    </source>
</evidence>
<dbReference type="GO" id="GO:0044732">
    <property type="term" value="C:mitotic spindle pole body"/>
    <property type="evidence" value="ECO:0007669"/>
    <property type="project" value="TreeGrafter"/>
</dbReference>
<evidence type="ECO:0000256" key="7">
    <source>
        <dbReference type="ARBA" id="ARBA00023212"/>
    </source>
</evidence>
<comment type="subunit">
    <text evidence="4">Part of the gamma-tubulin complex.</text>
</comment>
<evidence type="ECO:0000256" key="1">
    <source>
        <dbReference type="ARBA" id="ARBA00003060"/>
    </source>
</evidence>
<dbReference type="RefSeq" id="XP_016594136.1">
    <property type="nucleotide sequence ID" value="XM_016746942.1"/>
</dbReference>
<dbReference type="EMBL" id="JQFZ01000309">
    <property type="protein sequence ID" value="KGO51132.1"/>
    <property type="molecule type" value="Genomic_DNA"/>
</dbReference>
<organism evidence="9 10">
    <name type="scientific">Penicillium expansum</name>
    <name type="common">Blue mold rot fungus</name>
    <dbReference type="NCBI Taxonomy" id="27334"/>
    <lineage>
        <taxon>Eukaryota</taxon>
        <taxon>Fungi</taxon>
        <taxon>Dikarya</taxon>
        <taxon>Ascomycota</taxon>
        <taxon>Pezizomycotina</taxon>
        <taxon>Eurotiomycetes</taxon>
        <taxon>Eurotiomycetidae</taxon>
        <taxon>Eurotiales</taxon>
        <taxon>Aspergillaceae</taxon>
        <taxon>Penicillium</taxon>
    </lineage>
</organism>
<comment type="subcellular location">
    <subcellularLocation>
        <location evidence="2">Cytoplasm</location>
        <location evidence="2">Cytoskeleton</location>
        <location evidence="2">Microtubule organizing center</location>
        <location evidence="2">Spindle pole body</location>
    </subcellularLocation>
</comment>
<evidence type="ECO:0000256" key="8">
    <source>
        <dbReference type="ARBA" id="ARBA00029810"/>
    </source>
</evidence>
<evidence type="ECO:0000256" key="3">
    <source>
        <dbReference type="ARBA" id="ARBA00011015"/>
    </source>
</evidence>
<dbReference type="Proteomes" id="UP000030143">
    <property type="component" value="Unassembled WGS sequence"/>
</dbReference>
<dbReference type="AlphaFoldDB" id="A0A0A2ICJ1"/>
<dbReference type="HOGENOM" id="CLU_160285_2_0_1"/>
<reference evidence="9 10" key="1">
    <citation type="journal article" date="2015" name="Mol. Plant Microbe Interact.">
        <title>Genome, transcriptome, and functional analyses of Penicillium expansum provide new insights into secondary metabolism and pathogenicity.</title>
        <authorList>
            <person name="Ballester A.R."/>
            <person name="Marcet-Houben M."/>
            <person name="Levin E."/>
            <person name="Sela N."/>
            <person name="Selma-Lazaro C."/>
            <person name="Carmona L."/>
            <person name="Wisniewski M."/>
            <person name="Droby S."/>
            <person name="Gonzalez-Candelas L."/>
            <person name="Gabaldon T."/>
        </authorList>
    </citation>
    <scope>NUCLEOTIDE SEQUENCE [LARGE SCALE GENOMIC DNA]</scope>
    <source>
        <strain evidence="9 10">MD-8</strain>
    </source>
</reference>
<name>A0A0A2ICJ1_PENEN</name>
<dbReference type="PhylomeDB" id="A0A0A2ICJ1"/>
<comment type="function">
    <text evidence="1">Required for gamma-tubulin complex recruitment to the microtubule organizing center (MTOC).</text>
</comment>
<dbReference type="GO" id="GO:0000931">
    <property type="term" value="C:gamma-tubulin ring complex"/>
    <property type="evidence" value="ECO:0007669"/>
    <property type="project" value="InterPro"/>
</dbReference>